<dbReference type="InterPro" id="IPR040309">
    <property type="entry name" value="Naf1"/>
</dbReference>
<dbReference type="FunCoup" id="H3A5H4">
    <property type="interactions" value="1291"/>
</dbReference>
<evidence type="ECO:0000256" key="7">
    <source>
        <dbReference type="ARBA" id="ARBA00057529"/>
    </source>
</evidence>
<organism evidence="11 12">
    <name type="scientific">Latimeria chalumnae</name>
    <name type="common">Coelacanth</name>
    <dbReference type="NCBI Taxonomy" id="7897"/>
    <lineage>
        <taxon>Eukaryota</taxon>
        <taxon>Metazoa</taxon>
        <taxon>Chordata</taxon>
        <taxon>Craniata</taxon>
        <taxon>Vertebrata</taxon>
        <taxon>Euteleostomi</taxon>
        <taxon>Coelacanthiformes</taxon>
        <taxon>Coelacanthidae</taxon>
        <taxon>Latimeria</taxon>
    </lineage>
</organism>
<dbReference type="OMA" id="KFRSETN"/>
<dbReference type="OrthoDB" id="21550at2759"/>
<dbReference type="GO" id="GO:0001522">
    <property type="term" value="P:pseudouridine synthesis"/>
    <property type="evidence" value="ECO:0007669"/>
    <property type="project" value="InterPro"/>
</dbReference>
<dbReference type="GeneTree" id="ENSGT00390000004697"/>
<evidence type="ECO:0000256" key="1">
    <source>
        <dbReference type="ARBA" id="ARBA00009801"/>
    </source>
</evidence>
<feature type="compositionally biased region" description="Basic and acidic residues" evidence="10">
    <location>
        <begin position="99"/>
        <end position="108"/>
    </location>
</feature>
<evidence type="ECO:0000256" key="3">
    <source>
        <dbReference type="ARBA" id="ARBA00022552"/>
    </source>
</evidence>
<sequence>MKPIGVVSNIIGELVIIESLKETPPINEDSIVFKEDRHAVGKVFEVFGPVCHPFYVMRFNSAQHIVSKGIRLQQNIYFAPAVEDFTQYIFTAKLQKERGSDASWKNDQEPPPEALDYSDDEQEMAAKQKRKQKNQEKKKAKCEQTYSSGPMQRSSSGQSREFQSRGIFLHPSEGRFPPSASRGFGSPRAPVGFPKPPLRKPGSLHPGYRVPSYPPNRQPCVPPPFFRPPVSCEMLSFPPPPLTPTPPPPPPAMNLGWPNADMHLPPPPFLHNLPFLPHPLLPPPPPPPPLPPPSTAPDVSCFLPRRCLPPGCEPH</sequence>
<evidence type="ECO:0000256" key="2">
    <source>
        <dbReference type="ARBA" id="ARBA00022517"/>
    </source>
</evidence>
<reference evidence="11" key="2">
    <citation type="submission" date="2025-08" db="UniProtKB">
        <authorList>
            <consortium name="Ensembl"/>
        </authorList>
    </citation>
    <scope>IDENTIFICATION</scope>
</reference>
<dbReference type="PANTHER" id="PTHR31633:SF1">
    <property type="entry name" value="H_ACA RIBONUCLEOPROTEIN COMPLEX NON-CORE SUBUNIT NAF1"/>
    <property type="match status" value="1"/>
</dbReference>
<dbReference type="eggNOG" id="KOG2236">
    <property type="taxonomic scope" value="Eukaryota"/>
</dbReference>
<keyword evidence="3 9" id="KW-0698">rRNA processing</keyword>
<dbReference type="SUPFAM" id="SSF50447">
    <property type="entry name" value="Translation proteins"/>
    <property type="match status" value="1"/>
</dbReference>
<keyword evidence="9" id="KW-0687">Ribonucleoprotein</keyword>
<dbReference type="KEGG" id="lcm:102363001"/>
<feature type="region of interest" description="Disordered" evidence="10">
    <location>
        <begin position="99"/>
        <end position="204"/>
    </location>
</feature>
<gene>
    <name evidence="11" type="primary">NAF1</name>
</gene>
<reference evidence="12" key="1">
    <citation type="submission" date="2011-08" db="EMBL/GenBank/DDBJ databases">
        <title>The draft genome of Latimeria chalumnae.</title>
        <authorList>
            <person name="Di Palma F."/>
            <person name="Alfoldi J."/>
            <person name="Johnson J."/>
            <person name="Berlin A."/>
            <person name="Gnerre S."/>
            <person name="Jaffe D."/>
            <person name="MacCallum I."/>
            <person name="Young S."/>
            <person name="Walker B.J."/>
            <person name="Lander E."/>
            <person name="Lindblad-Toh K."/>
        </authorList>
    </citation>
    <scope>NUCLEOTIDE SEQUENCE [LARGE SCALE GENOMIC DNA]</scope>
    <source>
        <strain evidence="12">Wild caught</strain>
    </source>
</reference>
<dbReference type="AlphaFoldDB" id="H3A5H4"/>
<dbReference type="EMBL" id="AFYH01228986">
    <property type="status" value="NOT_ANNOTATED_CDS"/>
    <property type="molecule type" value="Genomic_DNA"/>
</dbReference>
<dbReference type="GO" id="GO:0006364">
    <property type="term" value="P:rRNA processing"/>
    <property type="evidence" value="ECO:0007669"/>
    <property type="project" value="UniProtKB-KW"/>
</dbReference>
<dbReference type="Pfam" id="PF04410">
    <property type="entry name" value="Gar1"/>
    <property type="match status" value="1"/>
</dbReference>
<dbReference type="EMBL" id="AFYH01228984">
    <property type="status" value="NOT_ANNOTATED_CDS"/>
    <property type="molecule type" value="Genomic_DNA"/>
</dbReference>
<comment type="subunit">
    <text evidence="9">Component of the small nucleolar ribonucleoprotein particles containing H/ACA-type snoRNAs (H/ACA snoRNPs).</text>
</comment>
<feature type="compositionally biased region" description="Pro residues" evidence="10">
    <location>
        <begin position="276"/>
        <end position="295"/>
    </location>
</feature>
<dbReference type="Proteomes" id="UP000008672">
    <property type="component" value="Unassembled WGS sequence"/>
</dbReference>
<dbReference type="PANTHER" id="PTHR31633">
    <property type="entry name" value="H/ACA RIBONUCLEOPROTEIN COMPLEX NON-CORE SUBUNIT NAF1"/>
    <property type="match status" value="1"/>
</dbReference>
<dbReference type="EMBL" id="AFYH01228985">
    <property type="status" value="NOT_ANNOTATED_CDS"/>
    <property type="molecule type" value="Genomic_DNA"/>
</dbReference>
<dbReference type="GO" id="GO:0005730">
    <property type="term" value="C:nucleolus"/>
    <property type="evidence" value="ECO:0007669"/>
    <property type="project" value="UniProtKB-SubCell"/>
</dbReference>
<dbReference type="EMBL" id="AFYH01228991">
    <property type="status" value="NOT_ANNOTATED_CDS"/>
    <property type="molecule type" value="Genomic_DNA"/>
</dbReference>
<dbReference type="GO" id="GO:0003723">
    <property type="term" value="F:RNA binding"/>
    <property type="evidence" value="ECO:0007669"/>
    <property type="project" value="UniProtKB-KW"/>
</dbReference>
<dbReference type="EMBL" id="AFYH01228990">
    <property type="status" value="NOT_ANNOTATED_CDS"/>
    <property type="molecule type" value="Genomic_DNA"/>
</dbReference>
<dbReference type="EMBL" id="AFYH01228982">
    <property type="status" value="NOT_ANNOTATED_CDS"/>
    <property type="molecule type" value="Genomic_DNA"/>
</dbReference>
<dbReference type="EMBL" id="AFYH01228988">
    <property type="status" value="NOT_ANNOTATED_CDS"/>
    <property type="molecule type" value="Genomic_DNA"/>
</dbReference>
<comment type="subunit">
    <text evidence="8">During assembly of the complex, component of the small nucleolar ribonucleoprotein particles containing H/ACA-type snoRNAs (H/ACA snoRNPs) which contains NOLA2/NHP2, NOLA3/NOP10, NAF1 and DKC1/NOLA4. Interacts directly with DKC1/NOLA4.</text>
</comment>
<dbReference type="InterPro" id="IPR007504">
    <property type="entry name" value="H/ACA_rnp_Gar1/Naf1"/>
</dbReference>
<evidence type="ECO:0000256" key="10">
    <source>
        <dbReference type="SAM" id="MobiDB-lite"/>
    </source>
</evidence>
<evidence type="ECO:0000256" key="9">
    <source>
        <dbReference type="RuleBase" id="RU364004"/>
    </source>
</evidence>
<feature type="region of interest" description="Disordered" evidence="10">
    <location>
        <begin position="275"/>
        <end position="297"/>
    </location>
</feature>
<keyword evidence="4" id="KW-0597">Phosphoprotein</keyword>
<feature type="compositionally biased region" description="Basic residues" evidence="10">
    <location>
        <begin position="127"/>
        <end position="140"/>
    </location>
</feature>
<dbReference type="InterPro" id="IPR009000">
    <property type="entry name" value="Transl_B-barrel_sf"/>
</dbReference>
<evidence type="ECO:0000256" key="4">
    <source>
        <dbReference type="ARBA" id="ARBA00022553"/>
    </source>
</evidence>
<dbReference type="EMBL" id="AFYH01228987">
    <property type="status" value="NOT_ANNOTATED_CDS"/>
    <property type="molecule type" value="Genomic_DNA"/>
</dbReference>
<dbReference type="InParanoid" id="H3A5H4"/>
<reference evidence="11" key="3">
    <citation type="submission" date="2025-09" db="UniProtKB">
        <authorList>
            <consortium name="Ensembl"/>
        </authorList>
    </citation>
    <scope>IDENTIFICATION</scope>
</reference>
<keyword evidence="12" id="KW-1185">Reference proteome</keyword>
<dbReference type="FunFam" id="2.40.10.230:FF:000002">
    <property type="entry name" value="H/ACA ribonucleoprotein complex non-core subunit NAF1"/>
    <property type="match status" value="1"/>
</dbReference>
<dbReference type="InterPro" id="IPR038664">
    <property type="entry name" value="Gar1/Naf1_Cbf5-bd_sf"/>
</dbReference>
<keyword evidence="5 9" id="KW-0694">RNA-binding</keyword>
<keyword evidence="6 9" id="KW-0539">Nucleus</keyword>
<keyword evidence="2 9" id="KW-0690">Ribosome biogenesis</keyword>
<dbReference type="GO" id="GO:0043489">
    <property type="term" value="P:RNA stabilization"/>
    <property type="evidence" value="ECO:0007669"/>
    <property type="project" value="UniProtKB-ARBA"/>
</dbReference>
<comment type="function">
    <text evidence="7">RNA-binding protein required for the maturation of box H/ACA snoRNPs complex and ribosome biogenesis. During assembly of the H/ACA snoRNPs complex, it associates with the complex and disappears during maturation of the complex and is replaced by NOLA1/GAR1 to yield mature H/ACA snoRNPs complex. Probably competes with NOLA1/GAR1 for binding with DKC1/NOLA4.</text>
</comment>
<evidence type="ECO:0000256" key="5">
    <source>
        <dbReference type="ARBA" id="ARBA00022884"/>
    </source>
</evidence>
<protein>
    <recommendedName>
        <fullName evidence="9">H/ACA ribonucleoprotein complex subunit</fullName>
    </recommendedName>
</protein>
<evidence type="ECO:0000313" key="12">
    <source>
        <dbReference type="Proteomes" id="UP000008672"/>
    </source>
</evidence>
<evidence type="ECO:0000256" key="6">
    <source>
        <dbReference type="ARBA" id="ARBA00023242"/>
    </source>
</evidence>
<dbReference type="EMBL" id="AFYH01228983">
    <property type="status" value="NOT_ANNOTATED_CDS"/>
    <property type="molecule type" value="Genomic_DNA"/>
</dbReference>
<proteinExistence type="inferred from homology"/>
<evidence type="ECO:0000313" key="11">
    <source>
        <dbReference type="Ensembl" id="ENSLACP00000004895.1"/>
    </source>
</evidence>
<dbReference type="STRING" id="7897.ENSLACP00000004895"/>
<feature type="compositionally biased region" description="Polar residues" evidence="10">
    <location>
        <begin position="144"/>
        <end position="161"/>
    </location>
</feature>
<dbReference type="EMBL" id="AFYH01228989">
    <property type="status" value="NOT_ANNOTATED_CDS"/>
    <property type="molecule type" value="Genomic_DNA"/>
</dbReference>
<evidence type="ECO:0000256" key="8">
    <source>
        <dbReference type="ARBA" id="ARBA00063185"/>
    </source>
</evidence>
<comment type="similarity">
    <text evidence="9">Belongs to the GAR1 family.</text>
</comment>
<dbReference type="Gene3D" id="2.40.10.230">
    <property type="entry name" value="Probable tRNA pseudouridine synthase domain"/>
    <property type="match status" value="1"/>
</dbReference>
<name>H3A5H4_LATCH</name>
<dbReference type="HOGENOM" id="CLU_032218_1_0_1"/>
<accession>H3A5H4</accession>
<dbReference type="Bgee" id="ENSLACG00000004353">
    <property type="expression patterns" value="Expressed in muscle tissue and 6 other cell types or tissues"/>
</dbReference>
<dbReference type="GO" id="GO:0000493">
    <property type="term" value="P:box H/ACA snoRNP assembly"/>
    <property type="evidence" value="ECO:0007669"/>
    <property type="project" value="InterPro"/>
</dbReference>
<comment type="function">
    <text evidence="9">Required for ribosome biogenesis. Part of a complex which catalyzes pseudouridylation of rRNA. This involves the isomerization of uridine such that the ribose is subsequently attached to C5, instead of the normal N1. Pseudouridine ("psi") residues may serve to stabilize the conformation of rRNAs.</text>
</comment>
<dbReference type="GO" id="GO:0005732">
    <property type="term" value="C:sno(s)RNA-containing ribonucleoprotein complex"/>
    <property type="evidence" value="ECO:0007669"/>
    <property type="project" value="InterPro"/>
</dbReference>
<comment type="similarity">
    <text evidence="1">Belongs to the NAF1 family.</text>
</comment>
<dbReference type="Ensembl" id="ENSLACT00000004938.1">
    <property type="protein sequence ID" value="ENSLACP00000004895.1"/>
    <property type="gene ID" value="ENSLACG00000004353.1"/>
</dbReference>
<comment type="subcellular location">
    <subcellularLocation>
        <location evidence="9">Nucleus</location>
        <location evidence="9">Nucleolus</location>
    </subcellularLocation>
</comment>